<reference evidence="2" key="2">
    <citation type="journal article" date="2021" name="PeerJ">
        <title>Extensive microbial diversity within the chicken gut microbiome revealed by metagenomics and culture.</title>
        <authorList>
            <person name="Gilroy R."/>
            <person name="Ravi A."/>
            <person name="Getino M."/>
            <person name="Pursley I."/>
            <person name="Horton D.L."/>
            <person name="Alikhan N.F."/>
            <person name="Baker D."/>
            <person name="Gharbi K."/>
            <person name="Hall N."/>
            <person name="Watson M."/>
            <person name="Adriaenssens E.M."/>
            <person name="Foster-Nyarko E."/>
            <person name="Jarju S."/>
            <person name="Secka A."/>
            <person name="Antonio M."/>
            <person name="Oren A."/>
            <person name="Chaudhuri R.R."/>
            <person name="La Ragione R."/>
            <person name="Hildebrand F."/>
            <person name="Pallen M.J."/>
        </authorList>
    </citation>
    <scope>NUCLEOTIDE SEQUENCE</scope>
    <source>
        <strain evidence="2">ChiHcec3-6078</strain>
    </source>
</reference>
<evidence type="ECO:0000313" key="3">
    <source>
        <dbReference type="Proteomes" id="UP000824090"/>
    </source>
</evidence>
<feature type="transmembrane region" description="Helical" evidence="1">
    <location>
        <begin position="116"/>
        <end position="136"/>
    </location>
</feature>
<gene>
    <name evidence="2" type="ORF">IAC50_01075</name>
</gene>
<dbReference type="InterPro" id="IPR011435">
    <property type="entry name" value="UmpAB"/>
</dbReference>
<dbReference type="Proteomes" id="UP000824090">
    <property type="component" value="Unassembled WGS sequence"/>
</dbReference>
<evidence type="ECO:0000313" key="2">
    <source>
        <dbReference type="EMBL" id="HIU25076.1"/>
    </source>
</evidence>
<feature type="transmembrane region" description="Helical" evidence="1">
    <location>
        <begin position="399"/>
        <end position="417"/>
    </location>
</feature>
<protein>
    <submittedName>
        <fullName evidence="2">DUF1538 domain-containing protein</fullName>
    </submittedName>
</protein>
<feature type="transmembrane region" description="Helical" evidence="1">
    <location>
        <begin position="293"/>
        <end position="315"/>
    </location>
</feature>
<dbReference type="AlphaFoldDB" id="A0A9D1HYT7"/>
<feature type="transmembrane region" description="Helical" evidence="1">
    <location>
        <begin position="143"/>
        <end position="162"/>
    </location>
</feature>
<feature type="transmembrane region" description="Helical" evidence="1">
    <location>
        <begin position="330"/>
        <end position="350"/>
    </location>
</feature>
<feature type="transmembrane region" description="Helical" evidence="1">
    <location>
        <begin position="36"/>
        <end position="58"/>
    </location>
</feature>
<reference evidence="2" key="1">
    <citation type="submission" date="2020-10" db="EMBL/GenBank/DDBJ databases">
        <authorList>
            <person name="Gilroy R."/>
        </authorList>
    </citation>
    <scope>NUCLEOTIDE SEQUENCE</scope>
    <source>
        <strain evidence="2">ChiHcec3-6078</strain>
    </source>
</reference>
<feature type="transmembrane region" description="Helical" evidence="1">
    <location>
        <begin position="461"/>
        <end position="483"/>
    </location>
</feature>
<feature type="transmembrane region" description="Helical" evidence="1">
    <location>
        <begin position="79"/>
        <end position="96"/>
    </location>
</feature>
<feature type="transmembrane region" description="Helical" evidence="1">
    <location>
        <begin position="429"/>
        <end position="449"/>
    </location>
</feature>
<keyword evidence="1" id="KW-0812">Transmembrane</keyword>
<proteinExistence type="predicted"/>
<dbReference type="EMBL" id="DVMP01000023">
    <property type="protein sequence ID" value="HIU25076.1"/>
    <property type="molecule type" value="Genomic_DNA"/>
</dbReference>
<keyword evidence="1" id="KW-1133">Transmembrane helix</keyword>
<keyword evidence="1" id="KW-0472">Membrane</keyword>
<accession>A0A9D1HYT7</accession>
<organism evidence="2 3">
    <name type="scientific">Candidatus Allocopromorpha excrementigallinarum</name>
    <dbReference type="NCBI Taxonomy" id="2840742"/>
    <lineage>
        <taxon>Bacteria</taxon>
        <taxon>Bacillati</taxon>
        <taxon>Bacillota</taxon>
        <taxon>Clostridia</taxon>
        <taxon>Eubacteriales</taxon>
        <taxon>Eubacteriaceae</taxon>
        <taxon>Eubacteriaceae incertae sedis</taxon>
        <taxon>Candidatus Allocopromorpha</taxon>
    </lineage>
</organism>
<evidence type="ECO:0000256" key="1">
    <source>
        <dbReference type="SAM" id="Phobius"/>
    </source>
</evidence>
<feature type="transmembrane region" description="Helical" evidence="1">
    <location>
        <begin position="209"/>
        <end position="230"/>
    </location>
</feature>
<dbReference type="Pfam" id="PF07556">
    <property type="entry name" value="DUF1538"/>
    <property type="match status" value="2"/>
</dbReference>
<sequence>MNLLLEKLKEVAVSVLPITVIVMALNFTLTPMELNMVVRFLLGAMFIIVGLAVFLIGVDLGITPIGNLMGNALAKSSKISVVLISGLILGFFVSVAEPDLHILAEQVDDVTGGIVSKISIVVVVSIGIAVMLSMGLGRIVKGIPLYNMLTVLYMVIFLLALLTSEEFLAISFDASGATTGALTVPFIMALAIGVSAMRRDSKASEKDSFGLVAIASTGAIMAVMIMSIIFDMDQMQGSLEISEEAGGSVLGPFMAELPVLLFESIVAISPILIIFLICNFAKFRQGRASLKKICMGLFYNWIGLAVFLTGVNAGFLDAGKYIGHHLSENYGYPVLIAIGFIIGLLTILAEPAVHVLTHQIEAVTAGYVKRAYVLGALSIGVGAAVALSVIRIIIPDLLLWHYLLPGYIIAIGLMYIVPKLFVGIAFDSGGVASGPMTATFILSFTQGAAESMEGADVLVEGFGVISMVALTPIIALQVLGLIFKVKAARNEESKESLKGEPPGRSIEI</sequence>
<comment type="caution">
    <text evidence="2">The sequence shown here is derived from an EMBL/GenBank/DDBJ whole genome shotgun (WGS) entry which is preliminary data.</text>
</comment>
<feature type="transmembrane region" description="Helical" evidence="1">
    <location>
        <begin position="371"/>
        <end position="393"/>
    </location>
</feature>
<feature type="transmembrane region" description="Helical" evidence="1">
    <location>
        <begin position="174"/>
        <end position="197"/>
    </location>
</feature>
<feature type="transmembrane region" description="Helical" evidence="1">
    <location>
        <begin position="259"/>
        <end position="281"/>
    </location>
</feature>
<feature type="transmembrane region" description="Helical" evidence="1">
    <location>
        <begin position="12"/>
        <end position="30"/>
    </location>
</feature>
<name>A0A9D1HYT7_9FIRM</name>